<feature type="domain" description="AMP-activated protein kinase glycogen-binding" evidence="3">
    <location>
        <begin position="39"/>
        <end position="119"/>
    </location>
</feature>
<dbReference type="PANTHER" id="PTHR10343">
    <property type="entry name" value="5'-AMP-ACTIVATED PROTEIN KINASE , BETA SUBUNIT"/>
    <property type="match status" value="1"/>
</dbReference>
<organism evidence="4 5">
    <name type="scientific">Candolleomyces eurysporus</name>
    <dbReference type="NCBI Taxonomy" id="2828524"/>
    <lineage>
        <taxon>Eukaryota</taxon>
        <taxon>Fungi</taxon>
        <taxon>Dikarya</taxon>
        <taxon>Basidiomycota</taxon>
        <taxon>Agaricomycotina</taxon>
        <taxon>Agaricomycetes</taxon>
        <taxon>Agaricomycetidae</taxon>
        <taxon>Agaricales</taxon>
        <taxon>Agaricineae</taxon>
        <taxon>Psathyrellaceae</taxon>
        <taxon>Candolleomyces</taxon>
    </lineage>
</organism>
<comment type="caution">
    <text evidence="4">The sequence shown here is derived from an EMBL/GenBank/DDBJ whole genome shotgun (WGS) entry which is preliminary data.</text>
</comment>
<evidence type="ECO:0000259" key="3">
    <source>
        <dbReference type="Pfam" id="PF16561"/>
    </source>
</evidence>
<feature type="compositionally biased region" description="Basic and acidic residues" evidence="2">
    <location>
        <begin position="390"/>
        <end position="408"/>
    </location>
</feature>
<proteinExistence type="inferred from homology"/>
<comment type="similarity">
    <text evidence="1">Belongs to the CRP1/MDG1 family.</text>
</comment>
<feature type="compositionally biased region" description="Low complexity" evidence="2">
    <location>
        <begin position="357"/>
        <end position="372"/>
    </location>
</feature>
<dbReference type="AlphaFoldDB" id="A0A9W8JG53"/>
<gene>
    <name evidence="4" type="ORF">H1R20_g3625</name>
</gene>
<sequence>MYNATRATYYNLPAFTPSVNQSSPTPNSLAEMASSDLYDMRFEWPHQDRAPTTVIVTGTFDHWTCSIKLARTDSGFVGSVKVPWAEKIKYKFIVDGQWLTQAGQPTEMDPGGYINNIYLTPPKPVNAAPAPEPVKRNDDAAHAFASAPTESVEPTEEEEAPVPAAVEVVEVTPKQEEKVVEETKPKERRISMPIIPVNAVEHNTIRSSPPPPAVPDFVLPPPPRARSTSPPPVQESKPAAVLTPEPEPAKLHEVEVEPSPEEPIIATSPEVPIEEQKQEGISHIPVDDLPNAKPEFVEESAKEEAEEQLVVVPTPEPAKVETIPKEEDKPSPEPAKEEEKTTLPTPPATPHSKKEFSLSSPSATPTGSPSSSRFGTAASKKKRRSSFFGKIKELFSHDKEKEKEKVKK</sequence>
<evidence type="ECO:0000256" key="1">
    <source>
        <dbReference type="ARBA" id="ARBA00038216"/>
    </source>
</evidence>
<dbReference type="GO" id="GO:0005634">
    <property type="term" value="C:nucleus"/>
    <property type="evidence" value="ECO:0007669"/>
    <property type="project" value="TreeGrafter"/>
</dbReference>
<reference evidence="4" key="1">
    <citation type="submission" date="2022-06" db="EMBL/GenBank/DDBJ databases">
        <title>Genome Sequence of Candolleomyces eurysporus.</title>
        <authorList>
            <person name="Buettner E."/>
        </authorList>
    </citation>
    <scope>NUCLEOTIDE SEQUENCE</scope>
    <source>
        <strain evidence="4">VTCC 930004</strain>
    </source>
</reference>
<evidence type="ECO:0000256" key="2">
    <source>
        <dbReference type="SAM" id="MobiDB-lite"/>
    </source>
</evidence>
<dbReference type="GO" id="GO:0019901">
    <property type="term" value="F:protein kinase binding"/>
    <property type="evidence" value="ECO:0007669"/>
    <property type="project" value="TreeGrafter"/>
</dbReference>
<evidence type="ECO:0000313" key="5">
    <source>
        <dbReference type="Proteomes" id="UP001140091"/>
    </source>
</evidence>
<dbReference type="InterPro" id="IPR014756">
    <property type="entry name" value="Ig_E-set"/>
</dbReference>
<evidence type="ECO:0000313" key="4">
    <source>
        <dbReference type="EMBL" id="KAJ2933484.1"/>
    </source>
</evidence>
<feature type="non-terminal residue" evidence="4">
    <location>
        <position position="408"/>
    </location>
</feature>
<dbReference type="Proteomes" id="UP001140091">
    <property type="component" value="Unassembled WGS sequence"/>
</dbReference>
<dbReference type="SUPFAM" id="SSF81296">
    <property type="entry name" value="E set domains"/>
    <property type="match status" value="1"/>
</dbReference>
<dbReference type="CDD" id="cd02859">
    <property type="entry name" value="E_set_AMPKbeta_like_N"/>
    <property type="match status" value="1"/>
</dbReference>
<dbReference type="EMBL" id="JANBPK010000742">
    <property type="protein sequence ID" value="KAJ2933484.1"/>
    <property type="molecule type" value="Genomic_DNA"/>
</dbReference>
<dbReference type="Gene3D" id="2.60.40.10">
    <property type="entry name" value="Immunoglobulins"/>
    <property type="match status" value="1"/>
</dbReference>
<name>A0A9W8JG53_9AGAR</name>
<keyword evidence="5" id="KW-1185">Reference proteome</keyword>
<dbReference type="InterPro" id="IPR032640">
    <property type="entry name" value="AMPK1_CBM"/>
</dbReference>
<feature type="compositionally biased region" description="Pro residues" evidence="2">
    <location>
        <begin position="208"/>
        <end position="233"/>
    </location>
</feature>
<feature type="region of interest" description="Disordered" evidence="2">
    <location>
        <begin position="202"/>
        <end position="408"/>
    </location>
</feature>
<dbReference type="GO" id="GO:0031588">
    <property type="term" value="C:nucleotide-activated protein kinase complex"/>
    <property type="evidence" value="ECO:0007669"/>
    <property type="project" value="TreeGrafter"/>
</dbReference>
<dbReference type="PANTHER" id="PTHR10343:SF81">
    <property type="entry name" value="CRUCIFORM DNA-RECOGNIZING PROTEIN 1-RELATED"/>
    <property type="match status" value="1"/>
</dbReference>
<feature type="compositionally biased region" description="Basic and acidic residues" evidence="2">
    <location>
        <begin position="318"/>
        <end position="341"/>
    </location>
</feature>
<dbReference type="InterPro" id="IPR050827">
    <property type="entry name" value="CRP1_MDG1_kinase"/>
</dbReference>
<dbReference type="GO" id="GO:0007165">
    <property type="term" value="P:signal transduction"/>
    <property type="evidence" value="ECO:0007669"/>
    <property type="project" value="TreeGrafter"/>
</dbReference>
<accession>A0A9W8JG53</accession>
<dbReference type="Pfam" id="PF16561">
    <property type="entry name" value="AMPK1_CBM"/>
    <property type="match status" value="1"/>
</dbReference>
<dbReference type="OrthoDB" id="5873279at2759"/>
<dbReference type="InterPro" id="IPR013783">
    <property type="entry name" value="Ig-like_fold"/>
</dbReference>
<protein>
    <recommendedName>
        <fullName evidence="3">AMP-activated protein kinase glycogen-binding domain-containing protein</fullName>
    </recommendedName>
</protein>
<dbReference type="GO" id="GO:0005737">
    <property type="term" value="C:cytoplasm"/>
    <property type="evidence" value="ECO:0007669"/>
    <property type="project" value="TreeGrafter"/>
</dbReference>